<feature type="non-terminal residue" evidence="2">
    <location>
        <position position="192"/>
    </location>
</feature>
<keyword evidence="4" id="KW-1185">Reference proteome</keyword>
<dbReference type="OrthoDB" id="10634964at2759"/>
<dbReference type="Proteomes" id="UP000005240">
    <property type="component" value="Unassembled WGS sequence"/>
</dbReference>
<sequence length="192" mass="20741">MLPHLRNGRDLSLEQRIRYRLSPAAEERLRRLRVSATTAQRGLDDPRRGALSTRNGGAPTVDQFEGDLPSYSVDQIGSGTSPDIERGLESSVHVSENIPSRYGTAALHDHQPGQLQGKITTNGFAVVNASTASSDPSSVQSEPTAGTYLRSYGSNYQRVGTHAANQPAQQAVRPLSRRTGLVERAQDALPPD</sequence>
<dbReference type="EMBL" id="ADAS02004466">
    <property type="protein sequence ID" value="OAV85411.1"/>
    <property type="molecule type" value="Genomic_DNA"/>
</dbReference>
<organism evidence="2">
    <name type="scientific">Puccinia triticina (isolate 1-1 / race 1 (BBBD))</name>
    <name type="common">Brown leaf rust fungus</name>
    <dbReference type="NCBI Taxonomy" id="630390"/>
    <lineage>
        <taxon>Eukaryota</taxon>
        <taxon>Fungi</taxon>
        <taxon>Dikarya</taxon>
        <taxon>Basidiomycota</taxon>
        <taxon>Pucciniomycotina</taxon>
        <taxon>Pucciniomycetes</taxon>
        <taxon>Pucciniales</taxon>
        <taxon>Pucciniaceae</taxon>
        <taxon>Puccinia</taxon>
    </lineage>
</organism>
<dbReference type="AlphaFoldDB" id="A0A180FYC9"/>
<evidence type="ECO:0000256" key="1">
    <source>
        <dbReference type="SAM" id="MobiDB-lite"/>
    </source>
</evidence>
<dbReference type="VEuPathDB" id="FungiDB:PTTG_30541"/>
<evidence type="ECO:0000313" key="2">
    <source>
        <dbReference type="EMBL" id="OAV85411.1"/>
    </source>
</evidence>
<reference evidence="2" key="1">
    <citation type="submission" date="2009-11" db="EMBL/GenBank/DDBJ databases">
        <authorList>
            <consortium name="The Broad Institute Genome Sequencing Platform"/>
            <person name="Ward D."/>
            <person name="Feldgarden M."/>
            <person name="Earl A."/>
            <person name="Young S.K."/>
            <person name="Zeng Q."/>
            <person name="Koehrsen M."/>
            <person name="Alvarado L."/>
            <person name="Berlin A."/>
            <person name="Bochicchio J."/>
            <person name="Borenstein D."/>
            <person name="Chapman S.B."/>
            <person name="Chen Z."/>
            <person name="Engels R."/>
            <person name="Freedman E."/>
            <person name="Gellesch M."/>
            <person name="Goldberg J."/>
            <person name="Griggs A."/>
            <person name="Gujja S."/>
            <person name="Heilman E."/>
            <person name="Heiman D."/>
            <person name="Hepburn T."/>
            <person name="Howarth C."/>
            <person name="Jen D."/>
            <person name="Larson L."/>
            <person name="Lewis B."/>
            <person name="Mehta T."/>
            <person name="Park D."/>
            <person name="Pearson M."/>
            <person name="Roberts A."/>
            <person name="Saif S."/>
            <person name="Shea T."/>
            <person name="Shenoy N."/>
            <person name="Sisk P."/>
            <person name="Stolte C."/>
            <person name="Sykes S."/>
            <person name="Thomson T."/>
            <person name="Walk T."/>
            <person name="White J."/>
            <person name="Yandava C."/>
            <person name="Izard J."/>
            <person name="Baranova O.V."/>
            <person name="Blanton J.M."/>
            <person name="Tanner A.C."/>
            <person name="Dewhirst F.E."/>
            <person name="Haas B."/>
            <person name="Nusbaum C."/>
            <person name="Birren B."/>
        </authorList>
    </citation>
    <scope>NUCLEOTIDE SEQUENCE [LARGE SCALE GENOMIC DNA]</scope>
    <source>
        <strain evidence="2">1-1 BBBD Race 1</strain>
    </source>
</reference>
<evidence type="ECO:0000313" key="4">
    <source>
        <dbReference type="Proteomes" id="UP000005240"/>
    </source>
</evidence>
<reference evidence="3 4" key="3">
    <citation type="journal article" date="2017" name="G3 (Bethesda)">
        <title>Comparative analysis highlights variable genome content of wheat rusts and divergence of the mating loci.</title>
        <authorList>
            <person name="Cuomo C.A."/>
            <person name="Bakkeren G."/>
            <person name="Khalil H.B."/>
            <person name="Panwar V."/>
            <person name="Joly D."/>
            <person name="Linning R."/>
            <person name="Sakthikumar S."/>
            <person name="Song X."/>
            <person name="Adiconis X."/>
            <person name="Fan L."/>
            <person name="Goldberg J.M."/>
            <person name="Levin J.Z."/>
            <person name="Young S."/>
            <person name="Zeng Q."/>
            <person name="Anikster Y."/>
            <person name="Bruce M."/>
            <person name="Wang M."/>
            <person name="Yin C."/>
            <person name="McCallum B."/>
            <person name="Szabo L.J."/>
            <person name="Hulbert S."/>
            <person name="Chen X."/>
            <person name="Fellers J.P."/>
        </authorList>
    </citation>
    <scope>NUCLEOTIDE SEQUENCE</scope>
    <source>
        <strain evidence="4">Isolate 1-1 / race 1 (BBBD)</strain>
        <strain evidence="3">isolate 1-1 / race 1 (BBBD)</strain>
    </source>
</reference>
<feature type="region of interest" description="Disordered" evidence="1">
    <location>
        <begin position="161"/>
        <end position="192"/>
    </location>
</feature>
<accession>A0A180FYC9</accession>
<reference evidence="3" key="4">
    <citation type="submission" date="2025-05" db="UniProtKB">
        <authorList>
            <consortium name="EnsemblFungi"/>
        </authorList>
    </citation>
    <scope>IDENTIFICATION</scope>
    <source>
        <strain evidence="3">isolate 1-1 / race 1 (BBBD)</strain>
    </source>
</reference>
<reference evidence="2" key="2">
    <citation type="submission" date="2016-05" db="EMBL/GenBank/DDBJ databases">
        <title>Comparative analysis highlights variable genome content of wheat rusts and divergence of the mating loci.</title>
        <authorList>
            <person name="Cuomo C.A."/>
            <person name="Bakkeren G."/>
            <person name="Szabo L."/>
            <person name="Khalil H."/>
            <person name="Joly D."/>
            <person name="Goldberg J."/>
            <person name="Young S."/>
            <person name="Zeng Q."/>
            <person name="Fellers J."/>
        </authorList>
    </citation>
    <scope>NUCLEOTIDE SEQUENCE [LARGE SCALE GENOMIC DNA]</scope>
    <source>
        <strain evidence="2">1-1 BBBD Race 1</strain>
    </source>
</reference>
<evidence type="ECO:0000313" key="3">
    <source>
        <dbReference type="EnsemblFungi" id="PTTG_30541-t43_1-p1"/>
    </source>
</evidence>
<proteinExistence type="predicted"/>
<dbReference type="EnsemblFungi" id="PTTG_30541-t43_1">
    <property type="protein sequence ID" value="PTTG_30541-t43_1-p1"/>
    <property type="gene ID" value="PTTG_30541"/>
</dbReference>
<feature type="region of interest" description="Disordered" evidence="1">
    <location>
        <begin position="37"/>
        <end position="69"/>
    </location>
</feature>
<protein>
    <submittedName>
        <fullName evidence="2 3">Uncharacterized protein</fullName>
    </submittedName>
</protein>
<name>A0A180FYC9_PUCT1</name>
<gene>
    <name evidence="2" type="ORF">PTTG_30541</name>
</gene>